<sequence>MGSRASSTVTKYTRAFLKWQRWTETMDDVKVFPVNPLHFALYLQHVGEQSQSKAAVEEATNAVSWICQTAGLDPIAQDPFIKMTLAGLQRNLAKPKTKKEPVTPEMLREMIESLGLRPSLSEVRTVAIAVTAFHGFFRFDEVVRIRCCDVKFGVDHMAIKVLSSKTDQYRQGDEVVIARADSPHTCPVARLEQYYSMAGINHFSTERLFRAIVKTKEGEKLRTSGSISYTRVREILLEKLRSLGYEPSEFGTHNFRAGGATTAANQGVPDRLFKRHGRWKSETAKDGYIKDSLEARLEVSKKLHTNMS</sequence>
<dbReference type="GeneID" id="105314935"/>
<dbReference type="RefSeq" id="XP_011407678.2">
    <property type="nucleotide sequence ID" value="XM_011409376.2"/>
</dbReference>
<keyword evidence="4" id="KW-1185">Reference proteome</keyword>
<keyword evidence="1" id="KW-0238">DNA-binding</keyword>
<dbReference type="Gene3D" id="1.10.150.130">
    <property type="match status" value="1"/>
</dbReference>
<reference evidence="3" key="2">
    <citation type="submission" date="2024-06" db="UniProtKB">
        <authorList>
            <consortium name="EnsemblMetazoa"/>
        </authorList>
    </citation>
    <scope>IDENTIFICATION</scope>
</reference>
<proteinExistence type="predicted"/>
<dbReference type="InterPro" id="IPR010998">
    <property type="entry name" value="Integrase_recombinase_N"/>
</dbReference>
<dbReference type="Gene3D" id="1.10.443.10">
    <property type="entry name" value="Intergrase catalytic core"/>
    <property type="match status" value="1"/>
</dbReference>
<evidence type="ECO:0000313" key="3">
    <source>
        <dbReference type="EnsemblMetazoa" id="XP_011407678.2"/>
    </source>
</evidence>
<accession>A0AAN0IR76</accession>
<dbReference type="GO" id="GO:0003677">
    <property type="term" value="F:DNA binding"/>
    <property type="evidence" value="ECO:0007669"/>
    <property type="project" value="UniProtKB-KW"/>
</dbReference>
<dbReference type="Proteomes" id="UP000007879">
    <property type="component" value="Unassembled WGS sequence"/>
</dbReference>
<dbReference type="PANTHER" id="PTHR34605:SF4">
    <property type="entry name" value="DNA ADENINE METHYLTRANSFERASE"/>
    <property type="match status" value="1"/>
</dbReference>
<dbReference type="SUPFAM" id="SSF56349">
    <property type="entry name" value="DNA breaking-rejoining enzymes"/>
    <property type="match status" value="1"/>
</dbReference>
<protein>
    <recommendedName>
        <fullName evidence="5">Tyr recombinase domain-containing protein</fullName>
    </recommendedName>
</protein>
<dbReference type="PANTHER" id="PTHR34605">
    <property type="entry name" value="PHAGE_INTEGRASE DOMAIN-CONTAINING PROTEIN"/>
    <property type="match status" value="1"/>
</dbReference>
<dbReference type="InterPro" id="IPR052925">
    <property type="entry name" value="Phage_Integrase-like_Recomb"/>
</dbReference>
<dbReference type="InterPro" id="IPR011010">
    <property type="entry name" value="DNA_brk_join_enz"/>
</dbReference>
<evidence type="ECO:0000313" key="4">
    <source>
        <dbReference type="Proteomes" id="UP000007879"/>
    </source>
</evidence>
<organism evidence="3 4">
    <name type="scientific">Amphimedon queenslandica</name>
    <name type="common">Sponge</name>
    <dbReference type="NCBI Taxonomy" id="400682"/>
    <lineage>
        <taxon>Eukaryota</taxon>
        <taxon>Metazoa</taxon>
        <taxon>Porifera</taxon>
        <taxon>Demospongiae</taxon>
        <taxon>Heteroscleromorpha</taxon>
        <taxon>Haplosclerida</taxon>
        <taxon>Niphatidae</taxon>
        <taxon>Amphimedon</taxon>
    </lineage>
</organism>
<name>A0AAN0IR76_AMPQE</name>
<dbReference type="GO" id="GO:0006310">
    <property type="term" value="P:DNA recombination"/>
    <property type="evidence" value="ECO:0007669"/>
    <property type="project" value="UniProtKB-KW"/>
</dbReference>
<dbReference type="SUPFAM" id="SSF47823">
    <property type="entry name" value="lambda integrase-like, N-terminal domain"/>
    <property type="match status" value="1"/>
</dbReference>
<reference evidence="4" key="1">
    <citation type="journal article" date="2010" name="Nature">
        <title>The Amphimedon queenslandica genome and the evolution of animal complexity.</title>
        <authorList>
            <person name="Srivastava M."/>
            <person name="Simakov O."/>
            <person name="Chapman J."/>
            <person name="Fahey B."/>
            <person name="Gauthier M.E."/>
            <person name="Mitros T."/>
            <person name="Richards G.S."/>
            <person name="Conaco C."/>
            <person name="Dacre M."/>
            <person name="Hellsten U."/>
            <person name="Larroux C."/>
            <person name="Putnam N.H."/>
            <person name="Stanke M."/>
            <person name="Adamska M."/>
            <person name="Darling A."/>
            <person name="Degnan S.M."/>
            <person name="Oakley T.H."/>
            <person name="Plachetzki D.C."/>
            <person name="Zhai Y."/>
            <person name="Adamski M."/>
            <person name="Calcino A."/>
            <person name="Cummins S.F."/>
            <person name="Goodstein D.M."/>
            <person name="Harris C."/>
            <person name="Jackson D.J."/>
            <person name="Leys S.P."/>
            <person name="Shu S."/>
            <person name="Woodcroft B.J."/>
            <person name="Vervoort M."/>
            <person name="Kosik K.S."/>
            <person name="Manning G."/>
            <person name="Degnan B.M."/>
            <person name="Rokhsar D.S."/>
        </authorList>
    </citation>
    <scope>NUCLEOTIDE SEQUENCE [LARGE SCALE GENOMIC DNA]</scope>
</reference>
<dbReference type="KEGG" id="aqu:105314935"/>
<dbReference type="EnsemblMetazoa" id="XM_011409376.2">
    <property type="protein sequence ID" value="XP_011407678.2"/>
    <property type="gene ID" value="LOC105314935"/>
</dbReference>
<dbReference type="GO" id="GO:0015074">
    <property type="term" value="P:DNA integration"/>
    <property type="evidence" value="ECO:0007669"/>
    <property type="project" value="InterPro"/>
</dbReference>
<dbReference type="InterPro" id="IPR013762">
    <property type="entry name" value="Integrase-like_cat_sf"/>
</dbReference>
<dbReference type="AlphaFoldDB" id="A0AAN0IR76"/>
<evidence type="ECO:0000256" key="1">
    <source>
        <dbReference type="ARBA" id="ARBA00023125"/>
    </source>
</evidence>
<keyword evidence="2" id="KW-0233">DNA recombination</keyword>
<evidence type="ECO:0000256" key="2">
    <source>
        <dbReference type="ARBA" id="ARBA00023172"/>
    </source>
</evidence>
<evidence type="ECO:0008006" key="5">
    <source>
        <dbReference type="Google" id="ProtNLM"/>
    </source>
</evidence>